<evidence type="ECO:0000313" key="2">
    <source>
        <dbReference type="WBParaSite" id="Hba_17332"/>
    </source>
</evidence>
<proteinExistence type="predicted"/>
<keyword evidence="1" id="KW-1185">Reference proteome</keyword>
<reference evidence="2" key="1">
    <citation type="submission" date="2016-11" db="UniProtKB">
        <authorList>
            <consortium name="WormBaseParasite"/>
        </authorList>
    </citation>
    <scope>IDENTIFICATION</scope>
</reference>
<organism evidence="1 2">
    <name type="scientific">Heterorhabditis bacteriophora</name>
    <name type="common">Entomopathogenic nematode worm</name>
    <dbReference type="NCBI Taxonomy" id="37862"/>
    <lineage>
        <taxon>Eukaryota</taxon>
        <taxon>Metazoa</taxon>
        <taxon>Ecdysozoa</taxon>
        <taxon>Nematoda</taxon>
        <taxon>Chromadorea</taxon>
        <taxon>Rhabditida</taxon>
        <taxon>Rhabditina</taxon>
        <taxon>Rhabditomorpha</taxon>
        <taxon>Strongyloidea</taxon>
        <taxon>Heterorhabditidae</taxon>
        <taxon>Heterorhabditis</taxon>
    </lineage>
</organism>
<protein>
    <submittedName>
        <fullName evidence="2">Glycine rich superfamily member</fullName>
    </submittedName>
</protein>
<accession>A0A1I7XIL2</accession>
<evidence type="ECO:0000313" key="1">
    <source>
        <dbReference type="Proteomes" id="UP000095283"/>
    </source>
</evidence>
<dbReference type="WBParaSite" id="Hba_17332">
    <property type="protein sequence ID" value="Hba_17332"/>
    <property type="gene ID" value="Hba_17332"/>
</dbReference>
<dbReference type="AlphaFoldDB" id="A0A1I7XIL2"/>
<sequence length="114" mass="11542">MYMCSANYRLDNRRGSVEAPPQKGIYRSGRKGVPLSYRQSYGPSDPMGSYGMGGYGGYGSSMGPLGAGYGMMGYPGMGIGGSPLSSGLGPYGGSLGGLGSPMGLGGLGSPYFKL</sequence>
<name>A0A1I7XIL2_HETBA</name>
<dbReference type="Proteomes" id="UP000095283">
    <property type="component" value="Unplaced"/>
</dbReference>